<proteinExistence type="predicted"/>
<dbReference type="EMBL" id="JAPHNI010000586">
    <property type="protein sequence ID" value="KAJ8109664.1"/>
    <property type="molecule type" value="Genomic_DNA"/>
</dbReference>
<accession>A0ACC2I3T9</accession>
<protein>
    <submittedName>
        <fullName evidence="1">Uncharacterized protein</fullName>
    </submittedName>
</protein>
<gene>
    <name evidence="1" type="ORF">OPT61_g7297</name>
</gene>
<keyword evidence="2" id="KW-1185">Reference proteome</keyword>
<dbReference type="Proteomes" id="UP001153331">
    <property type="component" value="Unassembled WGS sequence"/>
</dbReference>
<evidence type="ECO:0000313" key="1">
    <source>
        <dbReference type="EMBL" id="KAJ8109664.1"/>
    </source>
</evidence>
<reference evidence="1" key="1">
    <citation type="submission" date="2022-11" db="EMBL/GenBank/DDBJ databases">
        <title>Genome Sequence of Boeremia exigua.</title>
        <authorList>
            <person name="Buettner E."/>
        </authorList>
    </citation>
    <scope>NUCLEOTIDE SEQUENCE</scope>
    <source>
        <strain evidence="1">CU02</strain>
    </source>
</reference>
<name>A0ACC2I3T9_9PLEO</name>
<evidence type="ECO:0000313" key="2">
    <source>
        <dbReference type="Proteomes" id="UP001153331"/>
    </source>
</evidence>
<sequence length="866" mass="94915">MRFTFSTLVASLALSSATASGAPLETRQDALKPFEVTAMTYIRPSARNGRDPWITIEANVTDPNGYSITYEEDGSIGTVPAGSQGLNCLAEWYPGEYADGRSFSCDHVEKGHWRMQIFSSTPNAFERTNFKLKFIHAAEPGPLKVPFRAYAEATADFVSYGNSTTVSGCSSNGNCNAILKKEVVPLLAAAIRTSEEAGGRLTAASMDVEVIGTRDHMPNPSHEAEGFEGPSKATTQKLCEQLLLNGRQLCRTSTSQQRSFDESNPIFCGRMSEFCLAMGLFTDLTLAKSKTKEEVTPVEPTTVDPEKNAESATPSEKASEDVTFTANAQAGVKRVEAATTVWTKWHLIGAYAIIWWIYFVTALQEVVVRALNPYVVSAFKLHSLTAATGIVSSIVGGLFKIPLAKLLDTWGRPQGLLMSLFLWVVGYIMMAGCNNVETYAAAKVFSSTGSQAVSYILTVFIADTSSLRNRALMLSFATSPYIITTWIGGPVAESTLDGPGWRWGFGIFTIVIPVVVIPLAALVLYNDRKARKMGLIDETKIKWTPAAIKKFCIDIDLVGILILTAGMALFLLPFSLWSYQGEEWRSPMIICMLVFGFVLLLVFPVWEKFFAPVTFIPYELLLDRTVFMAGMMFVFVYFNSSVWGSFFSSMLQVVWNLSVTEASYVTQVFRVVQCGWCFFLLGPLIRYTGRFKWTLAYFALPLDILAIGLMIHFRQPGTSIGYIVMTQIFTAVAGGTIVIGGELAMMAPSDHQHIAVILAVLNLFCSIGGAVGSSVSGAIWTGTFRNNLIKHVPAGVDVDEIYAALPKQLSYAWGTPERLGIARAYGDSQRLMLITSICVLSLALICSIFIRDINLKDKKQVLGRVA</sequence>
<comment type="caution">
    <text evidence="1">The sequence shown here is derived from an EMBL/GenBank/DDBJ whole genome shotgun (WGS) entry which is preliminary data.</text>
</comment>
<organism evidence="1 2">
    <name type="scientific">Boeremia exigua</name>
    <dbReference type="NCBI Taxonomy" id="749465"/>
    <lineage>
        <taxon>Eukaryota</taxon>
        <taxon>Fungi</taxon>
        <taxon>Dikarya</taxon>
        <taxon>Ascomycota</taxon>
        <taxon>Pezizomycotina</taxon>
        <taxon>Dothideomycetes</taxon>
        <taxon>Pleosporomycetidae</taxon>
        <taxon>Pleosporales</taxon>
        <taxon>Pleosporineae</taxon>
        <taxon>Didymellaceae</taxon>
        <taxon>Boeremia</taxon>
    </lineage>
</organism>